<accession>A0A916XJJ4</accession>
<dbReference type="Proteomes" id="UP000641514">
    <property type="component" value="Unassembled WGS sequence"/>
</dbReference>
<dbReference type="NCBIfam" id="TIGR00996">
    <property type="entry name" value="Mtu_fam_mce"/>
    <property type="match status" value="1"/>
</dbReference>
<dbReference type="RefSeq" id="WP_188677750.1">
    <property type="nucleotide sequence ID" value="NZ_BMJH01000005.1"/>
</dbReference>
<evidence type="ECO:0000256" key="1">
    <source>
        <dbReference type="SAM" id="MobiDB-lite"/>
    </source>
</evidence>
<dbReference type="Pfam" id="PF02470">
    <property type="entry name" value="MlaD"/>
    <property type="match status" value="1"/>
</dbReference>
<dbReference type="EMBL" id="BMJH01000005">
    <property type="protein sequence ID" value="GGC76837.1"/>
    <property type="molecule type" value="Genomic_DNA"/>
</dbReference>
<dbReference type="PANTHER" id="PTHR33371">
    <property type="entry name" value="INTERMEMBRANE PHOSPHOLIPID TRANSPORT SYSTEM BINDING PROTEIN MLAD-RELATED"/>
    <property type="match status" value="1"/>
</dbReference>
<feature type="domain" description="Mce/MlaD" evidence="2">
    <location>
        <begin position="41"/>
        <end position="115"/>
    </location>
</feature>
<feature type="region of interest" description="Disordered" evidence="1">
    <location>
        <begin position="365"/>
        <end position="405"/>
    </location>
</feature>
<dbReference type="InterPro" id="IPR003399">
    <property type="entry name" value="Mce/MlaD"/>
</dbReference>
<name>A0A916XJJ4_9ACTN</name>
<feature type="domain" description="Mammalian cell entry C-terminal" evidence="3">
    <location>
        <begin position="122"/>
        <end position="343"/>
    </location>
</feature>
<dbReference type="PANTHER" id="PTHR33371:SF19">
    <property type="entry name" value="MCE-FAMILY PROTEIN MCE4A"/>
    <property type="match status" value="1"/>
</dbReference>
<protein>
    <submittedName>
        <fullName evidence="4">ABC transporter substrate-binding protein</fullName>
    </submittedName>
</protein>
<evidence type="ECO:0000259" key="2">
    <source>
        <dbReference type="Pfam" id="PF02470"/>
    </source>
</evidence>
<dbReference type="InterPro" id="IPR024516">
    <property type="entry name" value="Mce_C"/>
</dbReference>
<proteinExistence type="predicted"/>
<dbReference type="InterPro" id="IPR005693">
    <property type="entry name" value="Mce"/>
</dbReference>
<reference evidence="4" key="1">
    <citation type="journal article" date="2014" name="Int. J. Syst. Evol. Microbiol.">
        <title>Complete genome sequence of Corynebacterium casei LMG S-19264T (=DSM 44701T), isolated from a smear-ripened cheese.</title>
        <authorList>
            <consortium name="US DOE Joint Genome Institute (JGI-PGF)"/>
            <person name="Walter F."/>
            <person name="Albersmeier A."/>
            <person name="Kalinowski J."/>
            <person name="Ruckert C."/>
        </authorList>
    </citation>
    <scope>NUCLEOTIDE SEQUENCE</scope>
    <source>
        <strain evidence="4">CGMCC 1.15478</strain>
    </source>
</reference>
<dbReference type="GO" id="GO:0051701">
    <property type="term" value="P:biological process involved in interaction with host"/>
    <property type="evidence" value="ECO:0007669"/>
    <property type="project" value="TreeGrafter"/>
</dbReference>
<evidence type="ECO:0000313" key="5">
    <source>
        <dbReference type="Proteomes" id="UP000641514"/>
    </source>
</evidence>
<sequence>MNPSKNRMRLIGLAFLVLIIVFVLFCTLTFTKAFKPVVRATVNVETLGNALAKEADVKISGVDVGEVRGTSLAPDGRGEIDIAIDRNKAHLVPENVTAQILPKTLFGERYVALVMPDNPVGEIQANAVIVEDAEGSAIDASRMYDVFHDLLTAVPPSDLAVTLGALNQTFSGRGDKLGAMIDRFQEMAAGINTELPNLEATVVDLATFADTYADALPDLISALDDFRTTNRILVEERSSVDAMLESLTMSSGQLANFLNVNGERIVNISADSRETLELLARYSPSYGCAIESFANLVPTIDRVFGVGVEDRGPGLNVTVQLANPRGRYLPNQDEPRMFDTRGPICYQSVPRSQGKFGQYPGGAINDGTYPVPSRNPGPQNLQELPDPLASVGPTANQGGQTDLAGSPAERDALAVVYGQSNGMSPQDVPGWTTMIGAPVLRGAEVSFE</sequence>
<dbReference type="InterPro" id="IPR052336">
    <property type="entry name" value="MlaD_Phospholipid_Transporter"/>
</dbReference>
<gene>
    <name evidence="4" type="ORF">GCM10011410_32650</name>
</gene>
<organism evidence="4 5">
    <name type="scientific">Hoyosella rhizosphaerae</name>
    <dbReference type="NCBI Taxonomy" id="1755582"/>
    <lineage>
        <taxon>Bacteria</taxon>
        <taxon>Bacillati</taxon>
        <taxon>Actinomycetota</taxon>
        <taxon>Actinomycetes</taxon>
        <taxon>Mycobacteriales</taxon>
        <taxon>Hoyosellaceae</taxon>
        <taxon>Hoyosella</taxon>
    </lineage>
</organism>
<dbReference type="AlphaFoldDB" id="A0A916XJJ4"/>
<keyword evidence="5" id="KW-1185">Reference proteome</keyword>
<evidence type="ECO:0000313" key="4">
    <source>
        <dbReference type="EMBL" id="GGC76837.1"/>
    </source>
</evidence>
<comment type="caution">
    <text evidence="4">The sequence shown here is derived from an EMBL/GenBank/DDBJ whole genome shotgun (WGS) entry which is preliminary data.</text>
</comment>
<dbReference type="Pfam" id="PF11887">
    <property type="entry name" value="Mce4_CUP1"/>
    <property type="match status" value="1"/>
</dbReference>
<evidence type="ECO:0000259" key="3">
    <source>
        <dbReference type="Pfam" id="PF11887"/>
    </source>
</evidence>
<reference evidence="4" key="2">
    <citation type="submission" date="2020-09" db="EMBL/GenBank/DDBJ databases">
        <authorList>
            <person name="Sun Q."/>
            <person name="Zhou Y."/>
        </authorList>
    </citation>
    <scope>NUCLEOTIDE SEQUENCE</scope>
    <source>
        <strain evidence="4">CGMCC 1.15478</strain>
    </source>
</reference>
<dbReference type="GO" id="GO:0005576">
    <property type="term" value="C:extracellular region"/>
    <property type="evidence" value="ECO:0007669"/>
    <property type="project" value="TreeGrafter"/>
</dbReference>